<dbReference type="OrthoDB" id="1808578at2"/>
<evidence type="ECO:0000313" key="2">
    <source>
        <dbReference type="Proteomes" id="UP000075670"/>
    </source>
</evidence>
<evidence type="ECO:0008006" key="3">
    <source>
        <dbReference type="Google" id="ProtNLM"/>
    </source>
</evidence>
<keyword evidence="2" id="KW-1185">Reference proteome</keyword>
<name>A0A151AWU5_9FIRM</name>
<dbReference type="Gene3D" id="3.10.450.530">
    <property type="entry name" value="Ribonuclease toxin, BrnT, of type II toxin-antitoxin system"/>
    <property type="match status" value="1"/>
</dbReference>
<accession>A0A151AWU5</accession>
<gene>
    <name evidence="1" type="ORF">MOMUL_19220</name>
</gene>
<protein>
    <recommendedName>
        <fullName evidence="3">BrnT family toxin</fullName>
    </recommendedName>
</protein>
<dbReference type="AlphaFoldDB" id="A0A151AWU5"/>
<dbReference type="Pfam" id="PF04365">
    <property type="entry name" value="BrnT_toxin"/>
    <property type="match status" value="1"/>
</dbReference>
<sequence>MLKIKGFKWDAWNIGHIAKHGVRPEEAEEVFFNEPLFRRGRGGTYTALGPTDDGRLLTVIYAVRPGGEVYVVTARDVDRKERRLYRRERRH</sequence>
<dbReference type="PATRIC" id="fig|1122241.3.peg.2043"/>
<comment type="caution">
    <text evidence="1">The sequence shown here is derived from an EMBL/GenBank/DDBJ whole genome shotgun (WGS) entry which is preliminary data.</text>
</comment>
<dbReference type="Proteomes" id="UP000075670">
    <property type="component" value="Unassembled WGS sequence"/>
</dbReference>
<dbReference type="InterPro" id="IPR007460">
    <property type="entry name" value="BrnT_toxin"/>
</dbReference>
<reference evidence="1 2" key="1">
    <citation type="submission" date="2016-02" db="EMBL/GenBank/DDBJ databases">
        <title>Genome sequence of Moorella mulderi DSM 14980.</title>
        <authorList>
            <person name="Poehlein A."/>
            <person name="Daniel R."/>
        </authorList>
    </citation>
    <scope>NUCLEOTIDE SEQUENCE [LARGE SCALE GENOMIC DNA]</scope>
    <source>
        <strain evidence="1 2">DSM 14980</strain>
    </source>
</reference>
<evidence type="ECO:0000313" key="1">
    <source>
        <dbReference type="EMBL" id="KYH32040.1"/>
    </source>
</evidence>
<dbReference type="EMBL" id="LTBC01000006">
    <property type="protein sequence ID" value="KYH32040.1"/>
    <property type="molecule type" value="Genomic_DNA"/>
</dbReference>
<dbReference type="InterPro" id="IPR038573">
    <property type="entry name" value="BrnT_sf"/>
</dbReference>
<organism evidence="1 2">
    <name type="scientific">Moorella mulderi DSM 14980</name>
    <dbReference type="NCBI Taxonomy" id="1122241"/>
    <lineage>
        <taxon>Bacteria</taxon>
        <taxon>Bacillati</taxon>
        <taxon>Bacillota</taxon>
        <taxon>Clostridia</taxon>
        <taxon>Neomoorellales</taxon>
        <taxon>Neomoorellaceae</taxon>
        <taxon>Neomoorella</taxon>
    </lineage>
</organism>
<dbReference type="RefSeq" id="WP_062284406.1">
    <property type="nucleotide sequence ID" value="NZ_LTBC01000006.1"/>
</dbReference>
<proteinExistence type="predicted"/>